<dbReference type="Gene3D" id="3.10.290.10">
    <property type="entry name" value="RNA-binding S4 domain"/>
    <property type="match status" value="1"/>
</dbReference>
<dbReference type="PANTHER" id="PTHR21600">
    <property type="entry name" value="MITOCHONDRIAL RNA PSEUDOURIDINE SYNTHASE"/>
    <property type="match status" value="1"/>
</dbReference>
<protein>
    <recommendedName>
        <fullName evidence="3">RNA-binding S4 domain-containing protein</fullName>
    </recommendedName>
</protein>
<dbReference type="PROSITE" id="PS50889">
    <property type="entry name" value="S4"/>
    <property type="match status" value="1"/>
</dbReference>
<organism evidence="4">
    <name type="scientific">marine metagenome</name>
    <dbReference type="NCBI Taxonomy" id="408172"/>
    <lineage>
        <taxon>unclassified sequences</taxon>
        <taxon>metagenomes</taxon>
        <taxon>ecological metagenomes</taxon>
    </lineage>
</organism>
<accession>A0A382P7V5</accession>
<dbReference type="InterPro" id="IPR036986">
    <property type="entry name" value="S4_RNA-bd_sf"/>
</dbReference>
<reference evidence="4" key="1">
    <citation type="submission" date="2018-05" db="EMBL/GenBank/DDBJ databases">
        <authorList>
            <person name="Lanie J.A."/>
            <person name="Ng W.-L."/>
            <person name="Kazmierczak K.M."/>
            <person name="Andrzejewski T.M."/>
            <person name="Davidsen T.M."/>
            <person name="Wayne K.J."/>
            <person name="Tettelin H."/>
            <person name="Glass J.I."/>
            <person name="Rusch D."/>
            <person name="Podicherti R."/>
            <person name="Tsui H.-C.T."/>
            <person name="Winkler M.E."/>
        </authorList>
    </citation>
    <scope>NUCLEOTIDE SEQUENCE</scope>
</reference>
<evidence type="ECO:0000256" key="2">
    <source>
        <dbReference type="ARBA" id="ARBA00023235"/>
    </source>
</evidence>
<dbReference type="PROSITE" id="PS01129">
    <property type="entry name" value="PSI_RLU"/>
    <property type="match status" value="1"/>
</dbReference>
<evidence type="ECO:0000313" key="4">
    <source>
        <dbReference type="EMBL" id="SVC69493.1"/>
    </source>
</evidence>
<name>A0A382P7V5_9ZZZZ</name>
<dbReference type="InterPro" id="IPR006224">
    <property type="entry name" value="PsdUridine_synth_RluA-like_CS"/>
</dbReference>
<sequence>MDKIFLVKKDFINSRIDRWIKRNICQVPQSLIEKSLRNKNVTINKVKVKSSYKLKIDDKIYLNNFNPTLGYHLIKKKKYIPSKRDIKDSNSFIVEDNENFCVINKPYGLAVQGGTKIKKNLVDLITENKVFLNSKPFIVHRIDKETSGILIIAKNRKYAQLFTSLFRIRKIHKSYLSICHGEMEKVKGIFAGDLIRYDKDRKISERAITNYKVLDKNTNSTLLILNPITGRKHQIRKQLFSIGFPVIGDLKYNFPENKINKNNNLMLHAYSIKFMINEKKYKYTVKVPDYFKKMLLKKRLTLFKNS</sequence>
<dbReference type="SMART" id="SM00363">
    <property type="entry name" value="S4"/>
    <property type="match status" value="1"/>
</dbReference>
<dbReference type="GO" id="GO:0000455">
    <property type="term" value="P:enzyme-directed rRNA pseudouridine synthesis"/>
    <property type="evidence" value="ECO:0007669"/>
    <property type="project" value="TreeGrafter"/>
</dbReference>
<comment type="similarity">
    <text evidence="1">Belongs to the pseudouridine synthase RluA family.</text>
</comment>
<gene>
    <name evidence="4" type="ORF">METZ01_LOCUS322347</name>
</gene>
<keyword evidence="2" id="KW-0413">Isomerase</keyword>
<dbReference type="InterPro" id="IPR002942">
    <property type="entry name" value="S4_RNA-bd"/>
</dbReference>
<dbReference type="AlphaFoldDB" id="A0A382P7V5"/>
<evidence type="ECO:0000256" key="1">
    <source>
        <dbReference type="ARBA" id="ARBA00010876"/>
    </source>
</evidence>
<dbReference type="Gene3D" id="3.30.2350.10">
    <property type="entry name" value="Pseudouridine synthase"/>
    <property type="match status" value="1"/>
</dbReference>
<dbReference type="SUPFAM" id="SSF55120">
    <property type="entry name" value="Pseudouridine synthase"/>
    <property type="match status" value="1"/>
</dbReference>
<dbReference type="PANTHER" id="PTHR21600:SF87">
    <property type="entry name" value="RNA PSEUDOURIDYLATE SYNTHASE DOMAIN-CONTAINING PROTEIN 1"/>
    <property type="match status" value="1"/>
</dbReference>
<dbReference type="InterPro" id="IPR050188">
    <property type="entry name" value="RluA_PseudoU_synthase"/>
</dbReference>
<evidence type="ECO:0000259" key="3">
    <source>
        <dbReference type="SMART" id="SM00363"/>
    </source>
</evidence>
<dbReference type="InterPro" id="IPR006145">
    <property type="entry name" value="PsdUridine_synth_RsuA/RluA"/>
</dbReference>
<dbReference type="Pfam" id="PF00849">
    <property type="entry name" value="PseudoU_synth_2"/>
    <property type="match status" value="1"/>
</dbReference>
<dbReference type="InterPro" id="IPR020103">
    <property type="entry name" value="PsdUridine_synth_cat_dom_sf"/>
</dbReference>
<dbReference type="CDD" id="cd02869">
    <property type="entry name" value="PseudoU_synth_RluA_like"/>
    <property type="match status" value="1"/>
</dbReference>
<dbReference type="GO" id="GO:0009982">
    <property type="term" value="F:pseudouridine synthase activity"/>
    <property type="evidence" value="ECO:0007669"/>
    <property type="project" value="InterPro"/>
</dbReference>
<dbReference type="SUPFAM" id="SSF55174">
    <property type="entry name" value="Alpha-L RNA-binding motif"/>
    <property type="match status" value="1"/>
</dbReference>
<dbReference type="EMBL" id="UINC01105511">
    <property type="protein sequence ID" value="SVC69493.1"/>
    <property type="molecule type" value="Genomic_DNA"/>
</dbReference>
<dbReference type="GO" id="GO:0003723">
    <property type="term" value="F:RNA binding"/>
    <property type="evidence" value="ECO:0007669"/>
    <property type="project" value="InterPro"/>
</dbReference>
<feature type="domain" description="RNA-binding S4" evidence="3">
    <location>
        <begin position="14"/>
        <end position="80"/>
    </location>
</feature>
<proteinExistence type="inferred from homology"/>